<protein>
    <submittedName>
        <fullName evidence="1">Uncharacterized protein</fullName>
    </submittedName>
</protein>
<evidence type="ECO:0000313" key="1">
    <source>
        <dbReference type="EMBL" id="SUC29629.1"/>
    </source>
</evidence>
<dbReference type="GeneID" id="93671640"/>
<name>A0A379FLP4_PRORE</name>
<organism evidence="1 2">
    <name type="scientific">Providencia rettgeri</name>
    <dbReference type="NCBI Taxonomy" id="587"/>
    <lineage>
        <taxon>Bacteria</taxon>
        <taxon>Pseudomonadati</taxon>
        <taxon>Pseudomonadota</taxon>
        <taxon>Gammaproteobacteria</taxon>
        <taxon>Enterobacterales</taxon>
        <taxon>Morganellaceae</taxon>
        <taxon>Providencia</taxon>
    </lineage>
</organism>
<dbReference type="Proteomes" id="UP000254208">
    <property type="component" value="Unassembled WGS sequence"/>
</dbReference>
<dbReference type="EMBL" id="UGTZ01000001">
    <property type="protein sequence ID" value="SUC29629.1"/>
    <property type="molecule type" value="Genomic_DNA"/>
</dbReference>
<reference evidence="1 2" key="1">
    <citation type="submission" date="2018-06" db="EMBL/GenBank/DDBJ databases">
        <authorList>
            <consortium name="Pathogen Informatics"/>
            <person name="Doyle S."/>
        </authorList>
    </citation>
    <scope>NUCLEOTIDE SEQUENCE [LARGE SCALE GENOMIC DNA]</scope>
    <source>
        <strain evidence="1 2">NCTC11801</strain>
    </source>
</reference>
<dbReference type="AlphaFoldDB" id="A0A379FLP4"/>
<sequence>MSIKPELVERDELGYWAHSQIPVSEDVEYLKQWFDNNCLEICNVYMDGDIDENHPTFKLYFEDGQCDISGWVPSKPQGDGWFIGGISESEDGPVCSWLRPDAAKLKAKFLKAHKEAEKAAFEYFCACDVGDERIQASEVYERIRTATRIGG</sequence>
<dbReference type="RefSeq" id="WP_115166513.1">
    <property type="nucleotide sequence ID" value="NZ_CP077317.1"/>
</dbReference>
<accession>A0A379FLP4</accession>
<gene>
    <name evidence="1" type="ORF">NCTC11801_00532</name>
</gene>
<evidence type="ECO:0000313" key="2">
    <source>
        <dbReference type="Proteomes" id="UP000254208"/>
    </source>
</evidence>
<proteinExistence type="predicted"/>